<dbReference type="VEuPathDB" id="VectorBase:GPAI040162"/>
<keyword evidence="2" id="KW-1185">Reference proteome</keyword>
<dbReference type="AlphaFoldDB" id="A0A1B0ABF2"/>
<name>A0A1B0ABF2_GLOPL</name>
<accession>A0A1B0ABF2</accession>
<dbReference type="Proteomes" id="UP000092445">
    <property type="component" value="Unassembled WGS sequence"/>
</dbReference>
<evidence type="ECO:0000313" key="1">
    <source>
        <dbReference type="EnsemblMetazoa" id="GPAI040162-PA"/>
    </source>
</evidence>
<proteinExistence type="predicted"/>
<protein>
    <submittedName>
        <fullName evidence="1">Uncharacterized protein</fullName>
    </submittedName>
</protein>
<reference evidence="1" key="2">
    <citation type="submission" date="2020-05" db="UniProtKB">
        <authorList>
            <consortium name="EnsemblMetazoa"/>
        </authorList>
    </citation>
    <scope>IDENTIFICATION</scope>
    <source>
        <strain evidence="1">IAEA</strain>
    </source>
</reference>
<sequence>MIRYLLQPVAIFQEHVFAKNFIFALIEIKASIGPAPPVWLTPPMPPPPGIRGLTVLALSSSSLATSPTAVGILTLTVGCGGNKVAGGGKSVGCAGKAGCGANVTGVGGVVGGEVVVISLTHLGFVYMGKAGVVGKYLGLEYMAVTGVVGMYLGFEYTGVACVEGAV</sequence>
<reference evidence="2" key="1">
    <citation type="submission" date="2014-03" db="EMBL/GenBank/DDBJ databases">
        <authorList>
            <person name="Aksoy S."/>
            <person name="Warren W."/>
            <person name="Wilson R.K."/>
        </authorList>
    </citation>
    <scope>NUCLEOTIDE SEQUENCE [LARGE SCALE GENOMIC DNA]</scope>
    <source>
        <strain evidence="2">IAEA</strain>
    </source>
</reference>
<organism evidence="1 2">
    <name type="scientific">Glossina pallidipes</name>
    <name type="common">Tsetse fly</name>
    <dbReference type="NCBI Taxonomy" id="7398"/>
    <lineage>
        <taxon>Eukaryota</taxon>
        <taxon>Metazoa</taxon>
        <taxon>Ecdysozoa</taxon>
        <taxon>Arthropoda</taxon>
        <taxon>Hexapoda</taxon>
        <taxon>Insecta</taxon>
        <taxon>Pterygota</taxon>
        <taxon>Neoptera</taxon>
        <taxon>Endopterygota</taxon>
        <taxon>Diptera</taxon>
        <taxon>Brachycera</taxon>
        <taxon>Muscomorpha</taxon>
        <taxon>Hippoboscoidea</taxon>
        <taxon>Glossinidae</taxon>
        <taxon>Glossina</taxon>
    </lineage>
</organism>
<dbReference type="EnsemblMetazoa" id="GPAI040162-RA">
    <property type="protein sequence ID" value="GPAI040162-PA"/>
    <property type="gene ID" value="GPAI040162"/>
</dbReference>
<evidence type="ECO:0000313" key="2">
    <source>
        <dbReference type="Proteomes" id="UP000092445"/>
    </source>
</evidence>